<gene>
    <name evidence="3" type="primary">LOC117642965</name>
</gene>
<keyword evidence="2" id="KW-1185">Reference proteome</keyword>
<protein>
    <submittedName>
        <fullName evidence="3">Uncharacterized protein LOC117642965</fullName>
    </submittedName>
</protein>
<dbReference type="AlphaFoldDB" id="A0A6P8YTT6"/>
<dbReference type="KEGG" id="tpal:117642965"/>
<accession>A0A6P8YTT6</accession>
<proteinExistence type="predicted"/>
<dbReference type="OrthoDB" id="10549859at2759"/>
<dbReference type="Proteomes" id="UP000515158">
    <property type="component" value="Unplaced"/>
</dbReference>
<keyword evidence="1" id="KW-1133">Transmembrane helix</keyword>
<dbReference type="GeneID" id="117642965"/>
<organism evidence="3">
    <name type="scientific">Thrips palmi</name>
    <name type="common">Melon thrips</name>
    <dbReference type="NCBI Taxonomy" id="161013"/>
    <lineage>
        <taxon>Eukaryota</taxon>
        <taxon>Metazoa</taxon>
        <taxon>Ecdysozoa</taxon>
        <taxon>Arthropoda</taxon>
        <taxon>Hexapoda</taxon>
        <taxon>Insecta</taxon>
        <taxon>Pterygota</taxon>
        <taxon>Neoptera</taxon>
        <taxon>Paraneoptera</taxon>
        <taxon>Thysanoptera</taxon>
        <taxon>Terebrantia</taxon>
        <taxon>Thripoidea</taxon>
        <taxon>Thripidae</taxon>
        <taxon>Thrips</taxon>
    </lineage>
</organism>
<evidence type="ECO:0000256" key="1">
    <source>
        <dbReference type="SAM" id="Phobius"/>
    </source>
</evidence>
<feature type="transmembrane region" description="Helical" evidence="1">
    <location>
        <begin position="31"/>
        <end position="57"/>
    </location>
</feature>
<dbReference type="InParanoid" id="A0A6P8YTT6"/>
<reference evidence="3" key="1">
    <citation type="submission" date="2025-08" db="UniProtKB">
        <authorList>
            <consortium name="RefSeq"/>
        </authorList>
    </citation>
    <scope>IDENTIFICATION</scope>
    <source>
        <tissue evidence="3">Total insect</tissue>
    </source>
</reference>
<evidence type="ECO:0000313" key="2">
    <source>
        <dbReference type="Proteomes" id="UP000515158"/>
    </source>
</evidence>
<keyword evidence="1" id="KW-0472">Membrane</keyword>
<keyword evidence="1" id="KW-0812">Transmembrane</keyword>
<name>A0A6P8YTT6_THRPL</name>
<sequence>MSVRPEWDAFLLDSSPPEPPSSWSWEWRPPLVPAGAALLAAATVAAPVLVWLSLAYLRQRAETSLAAMRKFVAAARARMWDMDYDPKLRQCLRALRQRDKEFAELLKACDDLPGQSACSRACKQMLGCGSGDVALEASDVDLALSDSHTCCDTADDEVHAARRSIAVEQGDWYRGAAHGLCLQHVEDSSEDDADPCRRHGLEARDVRDLREEQLLWRQLYAEERRRNRPR</sequence>
<dbReference type="RefSeq" id="XP_034237492.1">
    <property type="nucleotide sequence ID" value="XM_034381601.1"/>
</dbReference>
<evidence type="ECO:0000313" key="3">
    <source>
        <dbReference type="RefSeq" id="XP_034237492.1"/>
    </source>
</evidence>